<dbReference type="Proteomes" id="UP000015453">
    <property type="component" value="Unassembled WGS sequence"/>
</dbReference>
<sequence length="203" mass="23739">EEFMNWIWYRGSVFARAEQSWENWWYEEQDHLRNTGLWGKLLETILVLRFFFFQYGIVYHLGIASGSRSIAVYLISWAYVVAALSVYVAMAYARKRYAAKEHIYYRFVQFLVVILVVVVIVSLLEFTGFVFADLLRSLLAFVPTGWGLICVAQVLRPFLERSRAWDTVVAVARFYEIMFGVMVMVPVALVSWLPGFQNMQTRI</sequence>
<organism evidence="2 3">
    <name type="scientific">Genlisea aurea</name>
    <dbReference type="NCBI Taxonomy" id="192259"/>
    <lineage>
        <taxon>Eukaryota</taxon>
        <taxon>Viridiplantae</taxon>
        <taxon>Streptophyta</taxon>
        <taxon>Embryophyta</taxon>
        <taxon>Tracheophyta</taxon>
        <taxon>Spermatophyta</taxon>
        <taxon>Magnoliopsida</taxon>
        <taxon>eudicotyledons</taxon>
        <taxon>Gunneridae</taxon>
        <taxon>Pentapetalae</taxon>
        <taxon>asterids</taxon>
        <taxon>lamiids</taxon>
        <taxon>Lamiales</taxon>
        <taxon>Lentibulariaceae</taxon>
        <taxon>Genlisea</taxon>
    </lineage>
</organism>
<keyword evidence="1" id="KW-0812">Transmembrane</keyword>
<protein>
    <recommendedName>
        <fullName evidence="4">1,3-beta-glucan synthase</fullName>
    </recommendedName>
</protein>
<dbReference type="EMBL" id="AUSU01001144">
    <property type="protein sequence ID" value="EPS71687.1"/>
    <property type="molecule type" value="Genomic_DNA"/>
</dbReference>
<feature type="transmembrane region" description="Helical" evidence="1">
    <location>
        <begin position="104"/>
        <end position="132"/>
    </location>
</feature>
<dbReference type="GO" id="GO:0005886">
    <property type="term" value="C:plasma membrane"/>
    <property type="evidence" value="ECO:0007669"/>
    <property type="project" value="TreeGrafter"/>
</dbReference>
<keyword evidence="1" id="KW-1133">Transmembrane helix</keyword>
<gene>
    <name evidence="2" type="ORF">M569_03072</name>
</gene>
<dbReference type="PANTHER" id="PTHR12741">
    <property type="entry name" value="LYST-INTERACTING PROTEIN LIP5 DOPAMINE RESPONSIVE PROTEIN DRG-1"/>
    <property type="match status" value="1"/>
</dbReference>
<feature type="transmembrane region" description="Helical" evidence="1">
    <location>
        <begin position="171"/>
        <end position="193"/>
    </location>
</feature>
<proteinExistence type="predicted"/>
<evidence type="ECO:0008006" key="4">
    <source>
        <dbReference type="Google" id="ProtNLM"/>
    </source>
</evidence>
<dbReference type="PANTHER" id="PTHR12741:SF7">
    <property type="entry name" value="CALLOSE SYNTHASE 12"/>
    <property type="match status" value="1"/>
</dbReference>
<keyword evidence="3" id="KW-1185">Reference proteome</keyword>
<evidence type="ECO:0000313" key="2">
    <source>
        <dbReference type="EMBL" id="EPS71687.1"/>
    </source>
</evidence>
<reference evidence="2 3" key="1">
    <citation type="journal article" date="2013" name="BMC Genomics">
        <title>The miniature genome of a carnivorous plant Genlisea aurea contains a low number of genes and short non-coding sequences.</title>
        <authorList>
            <person name="Leushkin E.V."/>
            <person name="Sutormin R.A."/>
            <person name="Nabieva E.R."/>
            <person name="Penin A.A."/>
            <person name="Kondrashov A.S."/>
            <person name="Logacheva M.D."/>
        </authorList>
    </citation>
    <scope>NUCLEOTIDE SEQUENCE [LARGE SCALE GENOMIC DNA]</scope>
</reference>
<evidence type="ECO:0000313" key="3">
    <source>
        <dbReference type="Proteomes" id="UP000015453"/>
    </source>
</evidence>
<evidence type="ECO:0000256" key="1">
    <source>
        <dbReference type="SAM" id="Phobius"/>
    </source>
</evidence>
<name>S8EG91_9LAMI</name>
<dbReference type="OrthoDB" id="1732724at2759"/>
<comment type="caution">
    <text evidence="2">The sequence shown here is derived from an EMBL/GenBank/DDBJ whole genome shotgun (WGS) entry which is preliminary data.</text>
</comment>
<accession>S8EG91</accession>
<keyword evidence="1" id="KW-0472">Membrane</keyword>
<feature type="transmembrane region" description="Helical" evidence="1">
    <location>
        <begin position="41"/>
        <end position="64"/>
    </location>
</feature>
<feature type="non-terminal residue" evidence="2">
    <location>
        <position position="1"/>
    </location>
</feature>
<feature type="transmembrane region" description="Helical" evidence="1">
    <location>
        <begin position="70"/>
        <end position="92"/>
    </location>
</feature>
<feature type="transmembrane region" description="Helical" evidence="1">
    <location>
        <begin position="138"/>
        <end position="159"/>
    </location>
</feature>
<feature type="non-terminal residue" evidence="2">
    <location>
        <position position="203"/>
    </location>
</feature>
<dbReference type="GO" id="GO:0046527">
    <property type="term" value="F:glucosyltransferase activity"/>
    <property type="evidence" value="ECO:0007669"/>
    <property type="project" value="TreeGrafter"/>
</dbReference>
<dbReference type="AlphaFoldDB" id="S8EG91"/>